<dbReference type="Pfam" id="PF07980">
    <property type="entry name" value="SusD_RagB"/>
    <property type="match status" value="1"/>
</dbReference>
<dbReference type="EMBL" id="JAUJEB010000002">
    <property type="protein sequence ID" value="MDN5213326.1"/>
    <property type="molecule type" value="Genomic_DNA"/>
</dbReference>
<evidence type="ECO:0000256" key="2">
    <source>
        <dbReference type="ARBA" id="ARBA00006275"/>
    </source>
</evidence>
<evidence type="ECO:0000313" key="8">
    <source>
        <dbReference type="EMBL" id="MDN5213326.1"/>
    </source>
</evidence>
<evidence type="ECO:0000313" key="9">
    <source>
        <dbReference type="Proteomes" id="UP001172083"/>
    </source>
</evidence>
<keyword evidence="4" id="KW-0472">Membrane</keyword>
<dbReference type="Proteomes" id="UP001172083">
    <property type="component" value="Unassembled WGS sequence"/>
</dbReference>
<dbReference type="RefSeq" id="WP_346758665.1">
    <property type="nucleotide sequence ID" value="NZ_JAUJEB010000002.1"/>
</dbReference>
<dbReference type="InterPro" id="IPR012944">
    <property type="entry name" value="SusD_RagB_dom"/>
</dbReference>
<dbReference type="Gene3D" id="1.25.40.390">
    <property type="match status" value="1"/>
</dbReference>
<evidence type="ECO:0000256" key="4">
    <source>
        <dbReference type="ARBA" id="ARBA00023136"/>
    </source>
</evidence>
<keyword evidence="9" id="KW-1185">Reference proteome</keyword>
<sequence length="485" mass="54034">MKNIKNSYLIPFICLAVFFNGCDGDLLETTPYGESTSANFWRNADDAIAAANAMYTPLREEAAFGHSENVFDNCSDDLYRAGDHGYEEAMENFTLTPSNNGVRAGWKNKYEMITRANAVLINVPDIEMDATLKNRILGEAHFIRAFGYWRFSLIYGGVPLITEENVKESNFNVPKSTLAEVQALVESDLIEAVNLLPEMHADSDLGRPNKGTANGLLAKLYLYQEKFNEAITAGTNVVNGPYPLAANFRDNFTPSTENNPEMLFAAQGSANWADVPQYYIAPRPWGGWDFHNPTQDIVDEFEPGDPRLGYSIWQPGDMVDRGANGISEFTADLTATGFGQNKYATFTADGNLDQNQNVPILRAADVYLIVAEAKIRLSGNGAGDTEINAVRDRVGMPPVANAGMPELIHERRVELFGENQRHQDLMRWDKAGIVDIVQIYGEDRGQFDPPRVFIKPKHYYFPIPQREIDLSNGVLKQNEGYASEN</sequence>
<organism evidence="8 9">
    <name type="scientific">Agaribacillus aureus</name>
    <dbReference type="NCBI Taxonomy" id="3051825"/>
    <lineage>
        <taxon>Bacteria</taxon>
        <taxon>Pseudomonadati</taxon>
        <taxon>Bacteroidota</taxon>
        <taxon>Cytophagia</taxon>
        <taxon>Cytophagales</taxon>
        <taxon>Splendidivirgaceae</taxon>
        <taxon>Agaribacillus</taxon>
    </lineage>
</organism>
<dbReference type="SUPFAM" id="SSF48452">
    <property type="entry name" value="TPR-like"/>
    <property type="match status" value="1"/>
</dbReference>
<evidence type="ECO:0000256" key="5">
    <source>
        <dbReference type="ARBA" id="ARBA00023237"/>
    </source>
</evidence>
<gene>
    <name evidence="8" type="ORF">QQ020_14750</name>
</gene>
<dbReference type="Pfam" id="PF14322">
    <property type="entry name" value="SusD-like_3"/>
    <property type="match status" value="1"/>
</dbReference>
<comment type="similarity">
    <text evidence="2">Belongs to the SusD family.</text>
</comment>
<feature type="domain" description="RagB/SusD" evidence="6">
    <location>
        <begin position="289"/>
        <end position="481"/>
    </location>
</feature>
<proteinExistence type="inferred from homology"/>
<feature type="domain" description="SusD-like N-terminal" evidence="7">
    <location>
        <begin position="51"/>
        <end position="222"/>
    </location>
</feature>
<name>A0ABT8L8E0_9BACT</name>
<evidence type="ECO:0000256" key="3">
    <source>
        <dbReference type="ARBA" id="ARBA00022729"/>
    </source>
</evidence>
<evidence type="ECO:0000259" key="7">
    <source>
        <dbReference type="Pfam" id="PF14322"/>
    </source>
</evidence>
<keyword evidence="5" id="KW-0998">Cell outer membrane</keyword>
<comment type="subcellular location">
    <subcellularLocation>
        <location evidence="1">Cell outer membrane</location>
    </subcellularLocation>
</comment>
<protein>
    <submittedName>
        <fullName evidence="8">RagB/SusD family nutrient uptake outer membrane protein</fullName>
    </submittedName>
</protein>
<evidence type="ECO:0000256" key="1">
    <source>
        <dbReference type="ARBA" id="ARBA00004442"/>
    </source>
</evidence>
<evidence type="ECO:0000259" key="6">
    <source>
        <dbReference type="Pfam" id="PF07980"/>
    </source>
</evidence>
<reference evidence="8" key="1">
    <citation type="submission" date="2023-06" db="EMBL/GenBank/DDBJ databases">
        <title>Genomic of Agaribacillus aureum.</title>
        <authorList>
            <person name="Wang G."/>
        </authorList>
    </citation>
    <scope>NUCLEOTIDE SEQUENCE</scope>
    <source>
        <strain evidence="8">BMA12</strain>
    </source>
</reference>
<keyword evidence="3" id="KW-0732">Signal</keyword>
<comment type="caution">
    <text evidence="8">The sequence shown here is derived from an EMBL/GenBank/DDBJ whole genome shotgun (WGS) entry which is preliminary data.</text>
</comment>
<dbReference type="CDD" id="cd08977">
    <property type="entry name" value="SusD"/>
    <property type="match status" value="1"/>
</dbReference>
<dbReference type="InterPro" id="IPR033985">
    <property type="entry name" value="SusD-like_N"/>
</dbReference>
<accession>A0ABT8L8E0</accession>
<dbReference type="InterPro" id="IPR011990">
    <property type="entry name" value="TPR-like_helical_dom_sf"/>
</dbReference>